<evidence type="ECO:0000256" key="2">
    <source>
        <dbReference type="ARBA" id="ARBA00022490"/>
    </source>
</evidence>
<feature type="domain" description="DH" evidence="8">
    <location>
        <begin position="425"/>
        <end position="612"/>
    </location>
</feature>
<evidence type="ECO:0000256" key="6">
    <source>
        <dbReference type="SAM" id="MobiDB-lite"/>
    </source>
</evidence>
<dbReference type="STRING" id="7168.A0A182NHB7"/>
<dbReference type="EnsemblMetazoa" id="ADIR007040-RA">
    <property type="protein sequence ID" value="ADIR007040-PA"/>
    <property type="gene ID" value="ADIR007040"/>
</dbReference>
<feature type="compositionally biased region" description="Basic residues" evidence="6">
    <location>
        <begin position="274"/>
        <end position="289"/>
    </location>
</feature>
<dbReference type="Proteomes" id="UP000075884">
    <property type="component" value="Unassembled WGS sequence"/>
</dbReference>
<dbReference type="PANTHER" id="PTHR13944">
    <property type="entry name" value="AGAP007712-PA"/>
    <property type="match status" value="1"/>
</dbReference>
<dbReference type="InterPro" id="IPR041020">
    <property type="entry name" value="PH_16"/>
</dbReference>
<accession>A0A182NHB7</accession>
<evidence type="ECO:0008006" key="11">
    <source>
        <dbReference type="Google" id="ProtNLM"/>
    </source>
</evidence>
<dbReference type="InterPro" id="IPR000219">
    <property type="entry name" value="DH_dom"/>
</dbReference>
<dbReference type="GO" id="GO:0008270">
    <property type="term" value="F:zinc ion binding"/>
    <property type="evidence" value="ECO:0007669"/>
    <property type="project" value="UniProtKB-KW"/>
</dbReference>
<protein>
    <recommendedName>
        <fullName evidence="11">DH domain-containing protein</fullName>
    </recommendedName>
</protein>
<feature type="region of interest" description="Disordered" evidence="6">
    <location>
        <begin position="1081"/>
        <end position="1100"/>
    </location>
</feature>
<feature type="region of interest" description="Disordered" evidence="6">
    <location>
        <begin position="1273"/>
        <end position="1417"/>
    </location>
</feature>
<dbReference type="InterPro" id="IPR011993">
    <property type="entry name" value="PH-like_dom_sf"/>
</dbReference>
<dbReference type="VEuPathDB" id="VectorBase:ADIR007040"/>
<dbReference type="PANTHER" id="PTHR13944:SF21">
    <property type="entry name" value="CYSTS, ISOFORM C"/>
    <property type="match status" value="1"/>
</dbReference>
<dbReference type="CDD" id="cd15789">
    <property type="entry name" value="PH_ARHGEF2_18_like"/>
    <property type="match status" value="1"/>
</dbReference>
<dbReference type="SUPFAM" id="SSF48065">
    <property type="entry name" value="DBL homology domain (DH-domain)"/>
    <property type="match status" value="1"/>
</dbReference>
<feature type="compositionally biased region" description="Basic and acidic residues" evidence="6">
    <location>
        <begin position="1405"/>
        <end position="1417"/>
    </location>
</feature>
<evidence type="ECO:0000313" key="9">
    <source>
        <dbReference type="EnsemblMetazoa" id="ADIR007040-PA"/>
    </source>
</evidence>
<dbReference type="InterPro" id="IPR035899">
    <property type="entry name" value="DBL_dom_sf"/>
</dbReference>
<dbReference type="CDD" id="cd00160">
    <property type="entry name" value="RhoGEF"/>
    <property type="match status" value="1"/>
</dbReference>
<feature type="compositionally biased region" description="Basic and acidic residues" evidence="6">
    <location>
        <begin position="190"/>
        <end position="199"/>
    </location>
</feature>
<feature type="region of interest" description="Disordered" evidence="6">
    <location>
        <begin position="1229"/>
        <end position="1250"/>
    </location>
</feature>
<dbReference type="GO" id="GO:0035023">
    <property type="term" value="P:regulation of Rho protein signal transduction"/>
    <property type="evidence" value="ECO:0007669"/>
    <property type="project" value="TreeGrafter"/>
</dbReference>
<dbReference type="PROSITE" id="PS50010">
    <property type="entry name" value="DH_2"/>
    <property type="match status" value="1"/>
</dbReference>
<dbReference type="GO" id="GO:0005085">
    <property type="term" value="F:guanyl-nucleotide exchange factor activity"/>
    <property type="evidence" value="ECO:0007669"/>
    <property type="project" value="InterPro"/>
</dbReference>
<dbReference type="InterPro" id="IPR001849">
    <property type="entry name" value="PH_domain"/>
</dbReference>
<dbReference type="SMART" id="SM00325">
    <property type="entry name" value="RhoGEF"/>
    <property type="match status" value="1"/>
</dbReference>
<feature type="compositionally biased region" description="Low complexity" evidence="6">
    <location>
        <begin position="329"/>
        <end position="347"/>
    </location>
</feature>
<comment type="subcellular location">
    <subcellularLocation>
        <location evidence="1">Cytoplasm</location>
    </subcellularLocation>
</comment>
<dbReference type="Gene3D" id="1.20.900.10">
    <property type="entry name" value="Dbl homology (DH) domain"/>
    <property type="match status" value="1"/>
</dbReference>
<feature type="region of interest" description="Disordered" evidence="6">
    <location>
        <begin position="176"/>
        <end position="214"/>
    </location>
</feature>
<keyword evidence="3" id="KW-0597">Phosphoprotein</keyword>
<proteinExistence type="predicted"/>
<dbReference type="Gene3D" id="2.30.29.30">
    <property type="entry name" value="Pleckstrin-homology domain (PH domain)/Phosphotyrosine-binding domain (PTB)"/>
    <property type="match status" value="1"/>
</dbReference>
<dbReference type="PROSITE" id="PS50003">
    <property type="entry name" value="PH_DOMAIN"/>
    <property type="match status" value="1"/>
</dbReference>
<keyword evidence="4" id="KW-0479">Metal-binding</keyword>
<feature type="compositionally biased region" description="Basic and acidic residues" evidence="6">
    <location>
        <begin position="348"/>
        <end position="358"/>
    </location>
</feature>
<evidence type="ECO:0000259" key="8">
    <source>
        <dbReference type="PROSITE" id="PS50010"/>
    </source>
</evidence>
<reference evidence="10" key="1">
    <citation type="submission" date="2013-03" db="EMBL/GenBank/DDBJ databases">
        <title>The Genome Sequence of Anopheles dirus WRAIR2.</title>
        <authorList>
            <consortium name="The Broad Institute Genomics Platform"/>
            <person name="Neafsey D.E."/>
            <person name="Walton C."/>
            <person name="Walker B."/>
            <person name="Young S.K."/>
            <person name="Zeng Q."/>
            <person name="Gargeya S."/>
            <person name="Fitzgerald M."/>
            <person name="Haas B."/>
            <person name="Abouelleil A."/>
            <person name="Allen A.W."/>
            <person name="Alvarado L."/>
            <person name="Arachchi H.M."/>
            <person name="Berlin A.M."/>
            <person name="Chapman S.B."/>
            <person name="Gainer-Dewar J."/>
            <person name="Goldberg J."/>
            <person name="Griggs A."/>
            <person name="Gujja S."/>
            <person name="Hansen M."/>
            <person name="Howarth C."/>
            <person name="Imamovic A."/>
            <person name="Ireland A."/>
            <person name="Larimer J."/>
            <person name="McCowan C."/>
            <person name="Murphy C."/>
            <person name="Pearson M."/>
            <person name="Poon T.W."/>
            <person name="Priest M."/>
            <person name="Roberts A."/>
            <person name="Saif S."/>
            <person name="Shea T."/>
            <person name="Sisk P."/>
            <person name="Sykes S."/>
            <person name="Wortman J."/>
            <person name="Nusbaum C."/>
            <person name="Birren B."/>
        </authorList>
    </citation>
    <scope>NUCLEOTIDE SEQUENCE [LARGE SCALE GENOMIC DNA]</scope>
    <source>
        <strain evidence="10">WRAIR2</strain>
    </source>
</reference>
<feature type="compositionally biased region" description="Polar residues" evidence="6">
    <location>
        <begin position="1321"/>
        <end position="1347"/>
    </location>
</feature>
<evidence type="ECO:0000256" key="1">
    <source>
        <dbReference type="ARBA" id="ARBA00004496"/>
    </source>
</evidence>
<feature type="compositionally biased region" description="Low complexity" evidence="6">
    <location>
        <begin position="1376"/>
        <end position="1391"/>
    </location>
</feature>
<feature type="region of interest" description="Disordered" evidence="6">
    <location>
        <begin position="329"/>
        <end position="364"/>
    </location>
</feature>
<keyword evidence="4" id="KW-0862">Zinc</keyword>
<sequence length="1417" mass="157318">DENDADLVIDYLSEDQSITPKCAEASACSHEIENCHELKTVPDKRQVNEAARTNGSNSDAATNNHSNMVPIISVTPHSPGAKFNFLEDTLNQLQCLRESVAHMKNSTLQNTALGGGIGSTVSSTKLFSSCPSLPDLTIANPINVWPHHHVLYGLNNDRRKSWTAIEDLTECTKSSHKSVSLSSLDSEEQESLRAAERLHNRTSRNSTGGISTHSLNEAELARDFEKVVAKRNLVPVVPRIPLQKSISTPSIAPVRNQNVKEDNLASEEYPEHHEKRRKRGSLFFRKKKDKAKTKGQSSVCDACGAVINLATYKEHAVECKAKIAKKYFQAQPKPSSNKKSSANSHNSSQHDDQGRDYYDGNVHNDNANYSDDVPLIRDEFLHEAPIGPHDLGAEPILGVAIDEHDSWSPSVPKEVVKGLKDKQVKRQEHIYEFIMTEKHHVQTLLVMQKVFVESLQKHFSHLNLERMFPRLVELTELHTGFLRKLRLKQREHHVVDSIADILLDFFSSMSAQKLKSAYGEFCSNHRSALDTFKCYMTGDNVFAEWYKHCQQNPLLKKKGIPECILFVTQRLTKYPLLIDPLLKSSREDKIEQEKLQKAMSLVKEILVDVDARVADKEKEDRQLEIFKRIDAKSCAIFKKDKFKKSDIISCNRKLRFEGVATLMQGRSKMQTVLVVVLSDCLFFLLENSHKYSFFTPENKAGVVSLQKLLIREKAGTESRGIYIISSNPAYPEMYELKVQNPKDKNVWIQSIRAAVLDCPSDESETEDYMSMEQRQKIIDLKQANIREIICKMRQKDFEQAILLEEKIALQLSLLLDNEQNAEQLGPAVESFISNYGSYRDLISDDCDTIEIWKRVLNSIQEISSLASSLYTAATGLPLSRSSSSVGERQSELYISPTLPKRAETFGGFDERRSKQLVAGTGVGGGGGGGSSATMHSASSRDAVLSTLSAGYFTNRETYEKRDHQMNPHSSSSSSAMDVEALLMLANPHASPSYGQQKALASVGVAGVDGITSDLAKDQNYAALHVSHHLHTLLCIVSQQMTTIQSLQHQLNSYRENPKTLYRHNDQLEELRNLQDKLQEEKTSWQKQKEQEERELEETKQSQRALLEQIRAEQDDIKHQRENLYRKMEILSSQGLLLSPSVALPIPTGVVSSLEEAQNVGEEHHVDSAFGGSLSAASSMIGSSVTMDRKKDKWRTASITKTPPVNLVSATNAAKINATSIKQQLPLKLSSLSSTKPGSTPGSSVMSPNSGMVSHVAGAGVTQMFPLKLADKKIASSGTPNHSRTGSSPAVIQQQIQVQSGNPATRTNTYPKIPERFRLRSSDNYPSPSNTVSPLPASQTYQYSSPSHSMGGLASTPPPLVPARNTAHHEPAGQRTSSPISSRHSSLQSPPKSADPALIGGSKGDNGSKAKEEEVMYF</sequence>
<reference evidence="9" key="2">
    <citation type="submission" date="2020-05" db="UniProtKB">
        <authorList>
            <consortium name="EnsemblMetazoa"/>
        </authorList>
    </citation>
    <scope>IDENTIFICATION</scope>
    <source>
        <strain evidence="9">WRAIR2</strain>
    </source>
</reference>
<feature type="compositionally biased region" description="Low complexity" evidence="6">
    <location>
        <begin position="1229"/>
        <end position="1243"/>
    </location>
</feature>
<evidence type="ECO:0000313" key="10">
    <source>
        <dbReference type="Proteomes" id="UP000075884"/>
    </source>
</evidence>
<keyword evidence="10" id="KW-1185">Reference proteome</keyword>
<evidence type="ECO:0000256" key="4">
    <source>
        <dbReference type="ARBA" id="ARBA00022771"/>
    </source>
</evidence>
<dbReference type="Pfam" id="PF00621">
    <property type="entry name" value="RhoGEF"/>
    <property type="match status" value="1"/>
</dbReference>
<keyword evidence="4" id="KW-0863">Zinc-finger</keyword>
<evidence type="ECO:0000259" key="7">
    <source>
        <dbReference type="PROSITE" id="PS50003"/>
    </source>
</evidence>
<dbReference type="InterPro" id="IPR051632">
    <property type="entry name" value="Rho_GEF"/>
</dbReference>
<keyword evidence="2" id="KW-0963">Cytoplasm</keyword>
<evidence type="ECO:0000256" key="5">
    <source>
        <dbReference type="ARBA" id="ARBA00023054"/>
    </source>
</evidence>
<feature type="compositionally biased region" description="Polar residues" evidence="6">
    <location>
        <begin position="1275"/>
        <end position="1309"/>
    </location>
</feature>
<keyword evidence="5" id="KW-0175">Coiled coil</keyword>
<evidence type="ECO:0000256" key="3">
    <source>
        <dbReference type="ARBA" id="ARBA00022553"/>
    </source>
</evidence>
<name>A0A182NHB7_9DIPT</name>
<feature type="region of interest" description="Disordered" evidence="6">
    <location>
        <begin position="253"/>
        <end position="289"/>
    </location>
</feature>
<dbReference type="SMART" id="SM00233">
    <property type="entry name" value="PH"/>
    <property type="match status" value="1"/>
</dbReference>
<feature type="compositionally biased region" description="Polar residues" evidence="6">
    <location>
        <begin position="203"/>
        <end position="214"/>
    </location>
</feature>
<organism evidence="9 10">
    <name type="scientific">Anopheles dirus</name>
    <dbReference type="NCBI Taxonomy" id="7168"/>
    <lineage>
        <taxon>Eukaryota</taxon>
        <taxon>Metazoa</taxon>
        <taxon>Ecdysozoa</taxon>
        <taxon>Arthropoda</taxon>
        <taxon>Hexapoda</taxon>
        <taxon>Insecta</taxon>
        <taxon>Pterygota</taxon>
        <taxon>Neoptera</taxon>
        <taxon>Endopterygota</taxon>
        <taxon>Diptera</taxon>
        <taxon>Nematocera</taxon>
        <taxon>Culicoidea</taxon>
        <taxon>Culicidae</taxon>
        <taxon>Anophelinae</taxon>
        <taxon>Anopheles</taxon>
    </lineage>
</organism>
<feature type="compositionally biased region" description="Basic and acidic residues" evidence="6">
    <location>
        <begin position="258"/>
        <end position="273"/>
    </location>
</feature>
<dbReference type="GO" id="GO:0005737">
    <property type="term" value="C:cytoplasm"/>
    <property type="evidence" value="ECO:0007669"/>
    <property type="project" value="UniProtKB-SubCell"/>
</dbReference>
<dbReference type="SUPFAM" id="SSF50729">
    <property type="entry name" value="PH domain-like"/>
    <property type="match status" value="1"/>
</dbReference>
<feature type="domain" description="PH" evidence="7">
    <location>
        <begin position="653"/>
        <end position="756"/>
    </location>
</feature>
<dbReference type="Pfam" id="PF17838">
    <property type="entry name" value="PH_16"/>
    <property type="match status" value="1"/>
</dbReference>